<evidence type="ECO:0000313" key="2">
    <source>
        <dbReference type="Proteomes" id="UP000178912"/>
    </source>
</evidence>
<dbReference type="EMBL" id="FJUX01000066">
    <property type="protein sequence ID" value="CZT03912.1"/>
    <property type="molecule type" value="Genomic_DNA"/>
</dbReference>
<protein>
    <submittedName>
        <fullName evidence="1">Uncharacterized protein</fullName>
    </submittedName>
</protein>
<name>A0A1E1L078_9HELO</name>
<gene>
    <name evidence="1" type="ORF">RAG0_10537</name>
</gene>
<evidence type="ECO:0000313" key="1">
    <source>
        <dbReference type="EMBL" id="CZT03912.1"/>
    </source>
</evidence>
<organism evidence="1 2">
    <name type="scientific">Rhynchosporium agropyri</name>
    <dbReference type="NCBI Taxonomy" id="914238"/>
    <lineage>
        <taxon>Eukaryota</taxon>
        <taxon>Fungi</taxon>
        <taxon>Dikarya</taxon>
        <taxon>Ascomycota</taxon>
        <taxon>Pezizomycotina</taxon>
        <taxon>Leotiomycetes</taxon>
        <taxon>Helotiales</taxon>
        <taxon>Ploettnerulaceae</taxon>
        <taxon>Rhynchosporium</taxon>
    </lineage>
</organism>
<sequence>MPDQFEWATMDATNRSANSNTAFIPLKGHAALLNHSNSLESNSSASTAVYPRLHSIQ</sequence>
<reference evidence="2" key="1">
    <citation type="submission" date="2016-03" db="EMBL/GenBank/DDBJ databases">
        <authorList>
            <person name="Guldener U."/>
        </authorList>
    </citation>
    <scope>NUCLEOTIDE SEQUENCE [LARGE SCALE GENOMIC DNA]</scope>
    <source>
        <strain evidence="2">04CH-RAC-A.6.1</strain>
    </source>
</reference>
<dbReference type="Proteomes" id="UP000178912">
    <property type="component" value="Unassembled WGS sequence"/>
</dbReference>
<dbReference type="AlphaFoldDB" id="A0A1E1L078"/>
<keyword evidence="2" id="KW-1185">Reference proteome</keyword>
<accession>A0A1E1L078</accession>
<proteinExistence type="predicted"/>